<feature type="coiled-coil region" evidence="3">
    <location>
        <begin position="100"/>
        <end position="136"/>
    </location>
</feature>
<dbReference type="RefSeq" id="WP_122906878.1">
    <property type="nucleotide sequence ID" value="NZ_RHHS01000065.1"/>
</dbReference>
<feature type="coiled-coil region" evidence="3">
    <location>
        <begin position="302"/>
        <end position="329"/>
    </location>
</feature>
<dbReference type="Gene3D" id="2.40.30.170">
    <property type="match status" value="1"/>
</dbReference>
<dbReference type="InterPro" id="IPR058625">
    <property type="entry name" value="MdtA-like_BSH"/>
</dbReference>
<dbReference type="EMBL" id="RHHS01000065">
    <property type="protein sequence ID" value="RNB51684.1"/>
    <property type="molecule type" value="Genomic_DNA"/>
</dbReference>
<dbReference type="OrthoDB" id="2461559at2"/>
<dbReference type="AlphaFoldDB" id="A0A3M8AKE7"/>
<dbReference type="CDD" id="cd06850">
    <property type="entry name" value="biotinyl_domain"/>
    <property type="match status" value="1"/>
</dbReference>
<dbReference type="Pfam" id="PF25917">
    <property type="entry name" value="BSH_RND"/>
    <property type="match status" value="2"/>
</dbReference>
<accession>A0A3M8AKE7</accession>
<evidence type="ECO:0000256" key="2">
    <source>
        <dbReference type="ARBA" id="ARBA00023054"/>
    </source>
</evidence>
<dbReference type="PANTHER" id="PTHR32347:SF14">
    <property type="entry name" value="EFFLUX SYSTEM COMPONENT YKNX-RELATED"/>
    <property type="match status" value="1"/>
</dbReference>
<feature type="domain" description="Multidrug resistance protein MdtA-like barrel-sandwich hybrid" evidence="4">
    <location>
        <begin position="71"/>
        <end position="154"/>
    </location>
</feature>
<name>A0A3M8AKE7_9BACL</name>
<evidence type="ECO:0000313" key="6">
    <source>
        <dbReference type="Proteomes" id="UP000268829"/>
    </source>
</evidence>
<comment type="subcellular location">
    <subcellularLocation>
        <location evidence="1">Cell envelope</location>
    </subcellularLocation>
</comment>
<dbReference type="PRINTS" id="PR01490">
    <property type="entry name" value="RTXTOXIND"/>
</dbReference>
<keyword evidence="6" id="KW-1185">Reference proteome</keyword>
<proteinExistence type="predicted"/>
<evidence type="ECO:0000259" key="4">
    <source>
        <dbReference type="Pfam" id="PF25917"/>
    </source>
</evidence>
<evidence type="ECO:0000256" key="3">
    <source>
        <dbReference type="SAM" id="Coils"/>
    </source>
</evidence>
<dbReference type="Proteomes" id="UP000268829">
    <property type="component" value="Unassembled WGS sequence"/>
</dbReference>
<keyword evidence="2 3" id="KW-0175">Coiled coil</keyword>
<dbReference type="SUPFAM" id="SSF111369">
    <property type="entry name" value="HlyD-like secretion proteins"/>
    <property type="match status" value="2"/>
</dbReference>
<dbReference type="GO" id="GO:0030313">
    <property type="term" value="C:cell envelope"/>
    <property type="evidence" value="ECO:0007669"/>
    <property type="project" value="UniProtKB-SubCell"/>
</dbReference>
<dbReference type="PANTHER" id="PTHR32347">
    <property type="entry name" value="EFFLUX SYSTEM COMPONENT YKNX-RELATED"/>
    <property type="match status" value="1"/>
</dbReference>
<dbReference type="InterPro" id="IPR050465">
    <property type="entry name" value="UPF0194_transport"/>
</dbReference>
<organism evidence="5 6">
    <name type="scientific">Brevibacillus gelatini</name>
    <dbReference type="NCBI Taxonomy" id="1655277"/>
    <lineage>
        <taxon>Bacteria</taxon>
        <taxon>Bacillati</taxon>
        <taxon>Bacillota</taxon>
        <taxon>Bacilli</taxon>
        <taxon>Bacillales</taxon>
        <taxon>Paenibacillaceae</taxon>
        <taxon>Brevibacillus</taxon>
    </lineage>
</organism>
<protein>
    <submittedName>
        <fullName evidence="5">HlyD family efflux transporter periplasmic adaptor subunit</fullName>
    </submittedName>
</protein>
<feature type="domain" description="Multidrug resistance protein MdtA-like barrel-sandwich hybrid" evidence="4">
    <location>
        <begin position="264"/>
        <end position="345"/>
    </location>
</feature>
<comment type="caution">
    <text evidence="5">The sequence shown here is derived from an EMBL/GenBank/DDBJ whole genome shotgun (WGS) entry which is preliminary data.</text>
</comment>
<gene>
    <name evidence="5" type="ORF">EDM57_22345</name>
</gene>
<dbReference type="Gene3D" id="2.40.420.20">
    <property type="match status" value="1"/>
</dbReference>
<dbReference type="Gene3D" id="2.40.50.100">
    <property type="match status" value="2"/>
</dbReference>
<sequence>MNKKKWIILAAIVVVLGGGGYGGYAYYQSKNTAAEEPPAEPPSFPTATVEVGEVKKTIFSSGTIEAKAREEVKPAISGKVQKLFVKEGQAVKKGDVLFTVDSVDAQLELQKQELAIARAQKELNELKNKKDKIVADKAGKVQEVLVKEGDTVTPDTVVAKLTNTDYLKITGKFTAYEAEHFRVGQKVKVFISSSLYYVDGVVTKVDHIGQKEKGVGGVHDVEVLVKKPGALYVGDLGEVQYTDSNGLLFASQKATPFELPDEMEIVAGTHGKIGKVEVEKDDEIKVGQLLFKMDLTESELELKDKELSLKEALLSMEQKKREIAKKQVEAPISGVITKLNVKEGEEPGSEPAVVIMDTSAVYFIAAVDEMDIPSIKLGQSVDVYLTAFGNKPFKGKVTELPKEGTKEDKSVRFAVKVELSDTKDMKHGMTGDCDIYVEQKDNVKRLPLNAVEVLEAGIGTVMVKDPASGEPTPKEIEIGVEGTDFVEVVNGLNEGDEVLLTNPEGM</sequence>
<dbReference type="Gene3D" id="1.10.287.470">
    <property type="entry name" value="Helix hairpin bin"/>
    <property type="match status" value="1"/>
</dbReference>
<reference evidence="5 6" key="1">
    <citation type="submission" date="2018-10" db="EMBL/GenBank/DDBJ databases">
        <title>Phylogenomics of Brevibacillus.</title>
        <authorList>
            <person name="Dunlap C."/>
        </authorList>
    </citation>
    <scope>NUCLEOTIDE SEQUENCE [LARGE SCALE GENOMIC DNA]</scope>
    <source>
        <strain evidence="5 6">DSM 100115</strain>
    </source>
</reference>
<evidence type="ECO:0000256" key="1">
    <source>
        <dbReference type="ARBA" id="ARBA00004196"/>
    </source>
</evidence>
<evidence type="ECO:0000313" key="5">
    <source>
        <dbReference type="EMBL" id="RNB51684.1"/>
    </source>
</evidence>